<reference evidence="7 8" key="1">
    <citation type="journal article" date="2019" name="Emerg. Microbes Infect.">
        <title>Comprehensive subspecies identification of 175 nontuberculous mycobacteria species based on 7547 genomic profiles.</title>
        <authorList>
            <person name="Matsumoto Y."/>
            <person name="Kinjo T."/>
            <person name="Motooka D."/>
            <person name="Nabeya D."/>
            <person name="Jung N."/>
            <person name="Uechi K."/>
            <person name="Horii T."/>
            <person name="Iida T."/>
            <person name="Fujita J."/>
            <person name="Nakamura S."/>
        </authorList>
    </citation>
    <scope>NUCLEOTIDE SEQUENCE [LARGE SCALE GENOMIC DNA]</scope>
    <source>
        <strain evidence="7 8">JCM 17322</strain>
    </source>
</reference>
<evidence type="ECO:0000313" key="7">
    <source>
        <dbReference type="EMBL" id="GFG74055.1"/>
    </source>
</evidence>
<dbReference type="RefSeq" id="WP_163755510.1">
    <property type="nucleotide sequence ID" value="NZ_BLKW01000002.1"/>
</dbReference>
<dbReference type="PANTHER" id="PTHR43619:SF2">
    <property type="entry name" value="S-ADENOSYL-L-METHIONINE-DEPENDENT METHYLTRANSFERASES SUPERFAMILY PROTEIN"/>
    <property type="match status" value="1"/>
</dbReference>
<evidence type="ECO:0000256" key="4">
    <source>
        <dbReference type="ARBA" id="ARBA00022679"/>
    </source>
</evidence>
<dbReference type="InterPro" id="IPR007213">
    <property type="entry name" value="Ppm1/Ppm2/Tcmp"/>
</dbReference>
<protein>
    <recommendedName>
        <fullName evidence="6">S-adenosyl-L-methionine-dependent methyltransferase</fullName>
        <ecNumber evidence="6">2.1.1.-</ecNumber>
    </recommendedName>
</protein>
<evidence type="ECO:0000256" key="2">
    <source>
        <dbReference type="ARBA" id="ARBA00008138"/>
    </source>
</evidence>
<name>A0A7I9XW96_9MYCO</name>
<evidence type="ECO:0000256" key="6">
    <source>
        <dbReference type="RuleBase" id="RU362030"/>
    </source>
</evidence>
<dbReference type="AlphaFoldDB" id="A0A7I9XW96"/>
<dbReference type="PANTHER" id="PTHR43619">
    <property type="entry name" value="S-ADENOSYL-L-METHIONINE-DEPENDENT METHYLTRANSFERASE YKTD-RELATED"/>
    <property type="match status" value="1"/>
</dbReference>
<organism evidence="7 8">
    <name type="scientific">Mycobacterium botniense</name>
    <dbReference type="NCBI Taxonomy" id="84962"/>
    <lineage>
        <taxon>Bacteria</taxon>
        <taxon>Bacillati</taxon>
        <taxon>Actinomycetota</taxon>
        <taxon>Actinomycetes</taxon>
        <taxon>Mycobacteriales</taxon>
        <taxon>Mycobacteriaceae</taxon>
        <taxon>Mycobacterium</taxon>
    </lineage>
</organism>
<comment type="caution">
    <text evidence="7">The sequence shown here is derived from an EMBL/GenBank/DDBJ whole genome shotgun (WGS) entry which is preliminary data.</text>
</comment>
<keyword evidence="8" id="KW-1185">Reference proteome</keyword>
<evidence type="ECO:0000256" key="5">
    <source>
        <dbReference type="ARBA" id="ARBA00022691"/>
    </source>
</evidence>
<keyword evidence="5 6" id="KW-0949">S-adenosyl-L-methionine</keyword>
<dbReference type="EMBL" id="BLKW01000002">
    <property type="protein sequence ID" value="GFG74055.1"/>
    <property type="molecule type" value="Genomic_DNA"/>
</dbReference>
<keyword evidence="3 6" id="KW-0489">Methyltransferase</keyword>
<dbReference type="NCBIfam" id="TIGR00027">
    <property type="entry name" value="mthyl_TIGR00027"/>
    <property type="match status" value="1"/>
</dbReference>
<dbReference type="Pfam" id="PF04072">
    <property type="entry name" value="LCM"/>
    <property type="match status" value="1"/>
</dbReference>
<dbReference type="SUPFAM" id="SSF53335">
    <property type="entry name" value="S-adenosyl-L-methionine-dependent methyltransferases"/>
    <property type="match status" value="1"/>
</dbReference>
<proteinExistence type="inferred from homology"/>
<comment type="function">
    <text evidence="1 6">Exhibits S-adenosyl-L-methionine-dependent methyltransferase activity.</text>
</comment>
<evidence type="ECO:0000256" key="3">
    <source>
        <dbReference type="ARBA" id="ARBA00022603"/>
    </source>
</evidence>
<evidence type="ECO:0000256" key="1">
    <source>
        <dbReference type="ARBA" id="ARBA00003907"/>
    </source>
</evidence>
<accession>A0A7I9XW96</accession>
<comment type="similarity">
    <text evidence="2 6">Belongs to the UPF0677 family.</text>
</comment>
<sequence length="306" mass="33066">MPSTDDAARDITEGVGATALGIAAARAAETVSDNPIIHDPFAQVFVDAAGMGMWTVTANPVLSAAFIAREPGLRAMVRALIDFTAVRTAFFDEFFSGAAQSGIRQIVILGAGLDARAWRLPWPDGTTVYELDQPTVLEFKSATLQQQGILPASHQVNVPTDLRADWPTALQEAGFDVSEPTAWSAEGLLHYLPAEAHDRLFQRVHALSSGNSWFAVNAPSKRRGTVAPGSPQTEPADLEHLWYAGDVTDWLHQNGWATSAVTLGDLLARYGRVIPDGDVMPTVFISARRLTAVDRSWVGQAQRPIR</sequence>
<dbReference type="InterPro" id="IPR029063">
    <property type="entry name" value="SAM-dependent_MTases_sf"/>
</dbReference>
<dbReference type="InterPro" id="IPR011610">
    <property type="entry name" value="SAM_mthyl_Trfase_ML2640-like"/>
</dbReference>
<dbReference type="Gene3D" id="3.40.50.150">
    <property type="entry name" value="Vaccinia Virus protein VP39"/>
    <property type="match status" value="1"/>
</dbReference>
<evidence type="ECO:0000313" key="8">
    <source>
        <dbReference type="Proteomes" id="UP000465361"/>
    </source>
</evidence>
<dbReference type="GO" id="GO:0008168">
    <property type="term" value="F:methyltransferase activity"/>
    <property type="evidence" value="ECO:0007669"/>
    <property type="project" value="UniProtKB-UniRule"/>
</dbReference>
<dbReference type="EC" id="2.1.1.-" evidence="6"/>
<gene>
    <name evidence="7" type="ORF">MBOT_14200</name>
</gene>
<keyword evidence="4 7" id="KW-0808">Transferase</keyword>
<dbReference type="GO" id="GO:0032259">
    <property type="term" value="P:methylation"/>
    <property type="evidence" value="ECO:0007669"/>
    <property type="project" value="UniProtKB-KW"/>
</dbReference>
<dbReference type="Proteomes" id="UP000465361">
    <property type="component" value="Unassembled WGS sequence"/>
</dbReference>